<feature type="transmembrane region" description="Helical" evidence="2">
    <location>
        <begin position="390"/>
        <end position="408"/>
    </location>
</feature>
<dbReference type="GO" id="GO:0005886">
    <property type="term" value="C:plasma membrane"/>
    <property type="evidence" value="ECO:0007669"/>
    <property type="project" value="TreeGrafter"/>
</dbReference>
<dbReference type="GO" id="GO:0015293">
    <property type="term" value="F:symporter activity"/>
    <property type="evidence" value="ECO:0007669"/>
    <property type="project" value="InterPro"/>
</dbReference>
<sequence>MQKLKLRNYICYGMGDIFGGGAFVLIGTFFMIFLTNNVGLSPILAGLLFGFGRFWMAITDPFFGNLSDRTNTRFGRRRVFFLVGIIPIIITFIPMWMTPLKVGVNNVTDIQAFIYYLTMYCIFDIVYSMVITPYAALIADMTNEYNERVRLSAFRMGFSQFSSILATSVAPIILATYTYSDKAYIIMATMFSILYAIVWIAVFFGTKEITISNKIVKQNKETFVSKITTLVYSFASAFKNKSFRAQLGLYLFAFTAVDFLMTLSVYFIKTYLEKPELVSYISTMWLAQICVLPVYVFIANKFSQATSYRIGAVIWLLSMLGLLLLNQNNATALTISISFILIGVGLSPCYMIPMAMLSFVTEVDVLLSKERRTGVYAGAMSSARKVSQGLIVLPLIGLILQMIGYNPHLAYQSASTLFSLRYVFIFVPIILILIGIYFSTRFKITPKNFEIIKEEISRLEKGGSKAEVNQEVKIVCEDLTGTKYENLYKKVK</sequence>
<protein>
    <submittedName>
        <fullName evidence="3">Sugar:cation symporter</fullName>
    </submittedName>
</protein>
<feature type="transmembrane region" description="Helical" evidence="2">
    <location>
        <begin position="79"/>
        <end position="97"/>
    </location>
</feature>
<feature type="transmembrane region" description="Helical" evidence="2">
    <location>
        <begin position="158"/>
        <end position="177"/>
    </location>
</feature>
<dbReference type="InterPro" id="IPR036259">
    <property type="entry name" value="MFS_trans_sf"/>
</dbReference>
<dbReference type="PANTHER" id="PTHR11328">
    <property type="entry name" value="MAJOR FACILITATOR SUPERFAMILY DOMAIN-CONTAINING PROTEIN"/>
    <property type="match status" value="1"/>
</dbReference>
<feature type="transmembrane region" description="Helical" evidence="2">
    <location>
        <begin position="40"/>
        <end position="58"/>
    </location>
</feature>
<feature type="transmembrane region" description="Helical" evidence="2">
    <location>
        <begin position="306"/>
        <end position="325"/>
    </location>
</feature>
<evidence type="ECO:0000313" key="4">
    <source>
        <dbReference type="Proteomes" id="UP000182459"/>
    </source>
</evidence>
<feature type="transmembrane region" description="Helical" evidence="2">
    <location>
        <begin position="331"/>
        <end position="352"/>
    </location>
</feature>
<feature type="transmembrane region" description="Helical" evidence="2">
    <location>
        <begin position="12"/>
        <end position="34"/>
    </location>
</feature>
<reference evidence="3 4" key="1">
    <citation type="submission" date="2016-11" db="EMBL/GenBank/DDBJ databases">
        <authorList>
            <person name="Hagglund E."/>
            <person name="Bystrom M."/>
            <person name="Naslund J."/>
            <person name="Stenberg P."/>
            <person name="Sjodin A."/>
        </authorList>
    </citation>
    <scope>NUCLEOTIDE SEQUENCE [LARGE SCALE GENOMIC DNA]</scope>
    <source>
        <strain evidence="3 4">CCUG 58020</strain>
    </source>
</reference>
<dbReference type="AlphaFoldDB" id="A0AAC9J695"/>
<dbReference type="PANTHER" id="PTHR11328:SF24">
    <property type="entry name" value="MAJOR FACILITATOR SUPERFAMILY (MFS) PROFILE DOMAIN-CONTAINING PROTEIN"/>
    <property type="match status" value="1"/>
</dbReference>
<proteinExistence type="inferred from homology"/>
<dbReference type="Pfam" id="PF13347">
    <property type="entry name" value="MFS_2"/>
    <property type="match status" value="1"/>
</dbReference>
<feature type="transmembrane region" description="Helical" evidence="2">
    <location>
        <begin position="280"/>
        <end position="299"/>
    </location>
</feature>
<name>A0AAC9J695_9GAMM</name>
<evidence type="ECO:0000256" key="1">
    <source>
        <dbReference type="ARBA" id="ARBA00009617"/>
    </source>
</evidence>
<evidence type="ECO:0000256" key="2">
    <source>
        <dbReference type="SAM" id="Phobius"/>
    </source>
</evidence>
<dbReference type="GO" id="GO:0008643">
    <property type="term" value="P:carbohydrate transport"/>
    <property type="evidence" value="ECO:0007669"/>
    <property type="project" value="InterPro"/>
</dbReference>
<dbReference type="KEGG" id="fhi:FSC454_05780"/>
<keyword evidence="2" id="KW-1133">Transmembrane helix</keyword>
<dbReference type="RefSeq" id="WP_066045383.1">
    <property type="nucleotide sequence ID" value="NZ_CP018093.1"/>
</dbReference>
<dbReference type="InterPro" id="IPR039672">
    <property type="entry name" value="MFS_2"/>
</dbReference>
<keyword evidence="2" id="KW-0472">Membrane</keyword>
<dbReference type="EMBL" id="CP018093">
    <property type="protein sequence ID" value="APD51301.1"/>
    <property type="molecule type" value="Genomic_DNA"/>
</dbReference>
<feature type="transmembrane region" description="Helical" evidence="2">
    <location>
        <begin position="247"/>
        <end position="268"/>
    </location>
</feature>
<organism evidence="3 4">
    <name type="scientific">Francisella hispaniensis FSC454</name>
    <dbReference type="NCBI Taxonomy" id="1088883"/>
    <lineage>
        <taxon>Bacteria</taxon>
        <taxon>Pseudomonadati</taxon>
        <taxon>Pseudomonadota</taxon>
        <taxon>Gammaproteobacteria</taxon>
        <taxon>Thiotrichales</taxon>
        <taxon>Francisellaceae</taxon>
        <taxon>Francisella</taxon>
    </lineage>
</organism>
<keyword evidence="2" id="KW-0812">Transmembrane</keyword>
<evidence type="ECO:0000313" key="3">
    <source>
        <dbReference type="EMBL" id="APD51301.1"/>
    </source>
</evidence>
<gene>
    <name evidence="3" type="ORF">FSC454_05780</name>
</gene>
<dbReference type="Proteomes" id="UP000182459">
    <property type="component" value="Chromosome"/>
</dbReference>
<comment type="similarity">
    <text evidence="1">Belongs to the sodium:galactoside symporter (TC 2.A.2) family.</text>
</comment>
<feature type="transmembrane region" description="Helical" evidence="2">
    <location>
        <begin position="183"/>
        <end position="204"/>
    </location>
</feature>
<feature type="transmembrane region" description="Helical" evidence="2">
    <location>
        <begin position="420"/>
        <end position="438"/>
    </location>
</feature>
<feature type="transmembrane region" description="Helical" evidence="2">
    <location>
        <begin position="113"/>
        <end position="137"/>
    </location>
</feature>
<accession>A0AAC9J695</accession>
<dbReference type="SUPFAM" id="SSF103473">
    <property type="entry name" value="MFS general substrate transporter"/>
    <property type="match status" value="1"/>
</dbReference>
<keyword evidence="4" id="KW-1185">Reference proteome</keyword>
<dbReference type="Gene3D" id="1.20.1250.20">
    <property type="entry name" value="MFS general substrate transporter like domains"/>
    <property type="match status" value="2"/>
</dbReference>
<dbReference type="CDD" id="cd17332">
    <property type="entry name" value="MFS_MelB_like"/>
    <property type="match status" value="1"/>
</dbReference>